<keyword evidence="2" id="KW-1185">Reference proteome</keyword>
<protein>
    <recommendedName>
        <fullName evidence="3">DUF4760 domain-containing protein</fullName>
    </recommendedName>
</protein>
<reference evidence="1 2" key="1">
    <citation type="journal article" date="2011" name="Int. J. Syst. Evol. Microbiol.">
        <title>Allobacillus halotolerans gen. nov., sp. nov. isolated from shrimp paste.</title>
        <authorList>
            <person name="Sheu S.Y."/>
            <person name="Arun A.B."/>
            <person name="Jiang S.R."/>
            <person name="Young C.C."/>
            <person name="Chen W.M."/>
        </authorList>
    </citation>
    <scope>NUCLEOTIDE SEQUENCE [LARGE SCALE GENOMIC DNA]</scope>
    <source>
        <strain evidence="1 2">LMG 24826</strain>
    </source>
</reference>
<accession>A0ABS6GN08</accession>
<sequence length="170" mass="20106">MEVLSIILSSSLVSGVITTLIIQTNESKLNKRNNFHNKNLQVDNFFRNISNEKLLRLLNDWHDILYRREDEELKIDEITLVRRTLFYGSAETIRRLSLYQSYIYNLNPEEEESLQEMARGGVLITGIIVSLKKDFSNEDVSIENIMKTYLPWYNDEFDEEVKKQIAIYNY</sequence>
<name>A0ABS6GN08_9BACI</name>
<evidence type="ECO:0008006" key="3">
    <source>
        <dbReference type="Google" id="ProtNLM"/>
    </source>
</evidence>
<organism evidence="1 2">
    <name type="scientific">Allobacillus halotolerans</name>
    <dbReference type="NCBI Taxonomy" id="570278"/>
    <lineage>
        <taxon>Bacteria</taxon>
        <taxon>Bacillati</taxon>
        <taxon>Bacillota</taxon>
        <taxon>Bacilli</taxon>
        <taxon>Bacillales</taxon>
        <taxon>Bacillaceae</taxon>
        <taxon>Allobacillus</taxon>
    </lineage>
</organism>
<proteinExistence type="predicted"/>
<dbReference type="EMBL" id="JAHLZF010000005">
    <property type="protein sequence ID" value="MBU6080335.1"/>
    <property type="molecule type" value="Genomic_DNA"/>
</dbReference>
<dbReference type="Proteomes" id="UP000812672">
    <property type="component" value="Unassembled WGS sequence"/>
</dbReference>
<evidence type="ECO:0000313" key="1">
    <source>
        <dbReference type="EMBL" id="MBU6080335.1"/>
    </source>
</evidence>
<gene>
    <name evidence="1" type="ORF">KQ486_04845</name>
</gene>
<comment type="caution">
    <text evidence="1">The sequence shown here is derived from an EMBL/GenBank/DDBJ whole genome shotgun (WGS) entry which is preliminary data.</text>
</comment>
<dbReference type="RefSeq" id="WP_216686935.1">
    <property type="nucleotide sequence ID" value="NZ_CAUPKR010000004.1"/>
</dbReference>
<evidence type="ECO:0000313" key="2">
    <source>
        <dbReference type="Proteomes" id="UP000812672"/>
    </source>
</evidence>